<evidence type="ECO:0000256" key="7">
    <source>
        <dbReference type="ARBA" id="ARBA00023204"/>
    </source>
</evidence>
<gene>
    <name evidence="11" type="ORF">ACHAWU_006360</name>
</gene>
<keyword evidence="12" id="KW-1185">Reference proteome</keyword>
<name>A0ABD3N6Z6_9STRA</name>
<dbReference type="GO" id="GO:0005524">
    <property type="term" value="F:ATP binding"/>
    <property type="evidence" value="ECO:0007669"/>
    <property type="project" value="UniProtKB-KW"/>
</dbReference>
<evidence type="ECO:0000256" key="2">
    <source>
        <dbReference type="ARBA" id="ARBA00006271"/>
    </source>
</evidence>
<keyword evidence="8" id="KW-0539">Nucleus</keyword>
<keyword evidence="9" id="KW-0175">Coiled coil</keyword>
<feature type="coiled-coil region" evidence="9">
    <location>
        <begin position="457"/>
        <end position="484"/>
    </location>
</feature>
<keyword evidence="5" id="KW-0067">ATP-binding</keyword>
<organism evidence="11 12">
    <name type="scientific">Discostella pseudostelligera</name>
    <dbReference type="NCBI Taxonomy" id="259834"/>
    <lineage>
        <taxon>Eukaryota</taxon>
        <taxon>Sar</taxon>
        <taxon>Stramenopiles</taxon>
        <taxon>Ochrophyta</taxon>
        <taxon>Bacillariophyta</taxon>
        <taxon>Coscinodiscophyceae</taxon>
        <taxon>Thalassiosirophycidae</taxon>
        <taxon>Stephanodiscales</taxon>
        <taxon>Stephanodiscaceae</taxon>
        <taxon>Discostella</taxon>
    </lineage>
</organism>
<dbReference type="EMBL" id="JALLBG020000035">
    <property type="protein sequence ID" value="KAL3770801.1"/>
    <property type="molecule type" value="Genomic_DNA"/>
</dbReference>
<dbReference type="InterPro" id="IPR000432">
    <property type="entry name" value="DNA_mismatch_repair_MutS_C"/>
</dbReference>
<keyword evidence="6" id="KW-0238">DNA-binding</keyword>
<comment type="subcellular location">
    <subcellularLocation>
        <location evidence="1">Nucleus</location>
    </subcellularLocation>
</comment>
<reference evidence="11 12" key="1">
    <citation type="submission" date="2024-10" db="EMBL/GenBank/DDBJ databases">
        <title>Updated reference genomes for cyclostephanoid diatoms.</title>
        <authorList>
            <person name="Roberts W.R."/>
            <person name="Alverson A.J."/>
        </authorList>
    </citation>
    <scope>NUCLEOTIDE SEQUENCE [LARGE SCALE GENOMIC DNA]</scope>
    <source>
        <strain evidence="11 12">AJA232-27</strain>
    </source>
</reference>
<evidence type="ECO:0000256" key="1">
    <source>
        <dbReference type="ARBA" id="ARBA00004123"/>
    </source>
</evidence>
<keyword evidence="7" id="KW-0234">DNA repair</keyword>
<dbReference type="SUPFAM" id="SSF48334">
    <property type="entry name" value="DNA repair protein MutS, domain III"/>
    <property type="match status" value="1"/>
</dbReference>
<dbReference type="Gene3D" id="3.40.50.300">
    <property type="entry name" value="P-loop containing nucleotide triphosphate hydrolases"/>
    <property type="match status" value="1"/>
</dbReference>
<dbReference type="InterPro" id="IPR011184">
    <property type="entry name" value="DNA_mismatch_repair_Msh2"/>
</dbReference>
<dbReference type="Gene3D" id="1.10.1420.10">
    <property type="match status" value="2"/>
</dbReference>
<dbReference type="InterPro" id="IPR007696">
    <property type="entry name" value="DNA_mismatch_repair_MutS_core"/>
</dbReference>
<dbReference type="SMART" id="SM00533">
    <property type="entry name" value="MUTSd"/>
    <property type="match status" value="1"/>
</dbReference>
<evidence type="ECO:0000313" key="12">
    <source>
        <dbReference type="Proteomes" id="UP001530293"/>
    </source>
</evidence>
<dbReference type="SMART" id="SM00534">
    <property type="entry name" value="MUTSac"/>
    <property type="match status" value="1"/>
</dbReference>
<dbReference type="InterPro" id="IPR045076">
    <property type="entry name" value="MutS"/>
</dbReference>
<evidence type="ECO:0000256" key="6">
    <source>
        <dbReference type="ARBA" id="ARBA00023125"/>
    </source>
</evidence>
<comment type="similarity">
    <text evidence="2">Belongs to the DNA mismatch repair MutS family.</text>
</comment>
<sequence>MSSADEEYYDLPPTEATIVTILLSRSATTANGNATQDSSTAKLAVVARQPHKRIHVDDVMRYKLTYFTFLDDRRSFANVDALLTRLAPVGTIYVACTEGGTDSNNNNFAGGGYNGGSSSSSATKAKKSGQEVSELLSKLVTVLESRNDISNNSNGDGHQESANSITVHELPTLSKTKATSLANSSLRHLLGGETSDAHLAYRGDKHLATEPLLQWAMGYFFSADPSYRSESDDTCGMYGLESGTLSSHLALDRTASEAIHLLPPRSGSGAALITGGNVGNNSLFGVLNHCKTKMGSRTLEVWLRQPLVNLQEILRRQNAVALLVEDSIGRDRLREEGLGAFRGLDIDRLGNRLIADGRAAKEYSDGKGRGITNTSKALESLYKLHLIADKCLPPLLEVMDGLVRNVENQEQGDGRESCALRSAYEGLTKTCTELGVAMNLAEKVLDFDAAPRDFRVKSALDEQLADVNEELVRVDEELQAIHADMNDLWAEISGKGNNQVRLEDVDANANTSCVWQFRLLNTNDAKLLETELKGHGVKVHRILKNGVYFSTKELQELGTKKKDLMAEYEEKQRDIVNKCMEVASSYVPVLERCSVLLAELDVIASLAHVAAYSSSGYCRPEMTDGEDDGLGIELKEARHPCVELQDDMNFIANDFNLIFGKSSFLIVTGPNMGGKSTYIRSLGAIITMAQIGSFVPCSAAKINIVHHILARVGAGDAQDRGISTFMAEMLEASSILRTSTKRSLIIIDELGRGTSTFDGFGLAKAISEYIVQKIGCMTVFATHFHELTALEEQEASVTNSHVTACSDGQNGLTFLYELRPGPCLESFGIQVAEMANMPQSIIIDAKRKAKQLENFDYRKRSKVVAEDDGCTDEHEASEKTAAAMEFLHTFRKLPVDRMDYKEMKSAVLSLLGQYGLSS</sequence>
<keyword evidence="3" id="KW-0547">Nucleotide-binding</keyword>
<dbReference type="SUPFAM" id="SSF52540">
    <property type="entry name" value="P-loop containing nucleoside triphosphate hydrolases"/>
    <property type="match status" value="1"/>
</dbReference>
<dbReference type="Pfam" id="PF00488">
    <property type="entry name" value="MutS_V"/>
    <property type="match status" value="1"/>
</dbReference>
<dbReference type="GO" id="GO:0003677">
    <property type="term" value="F:DNA binding"/>
    <property type="evidence" value="ECO:0007669"/>
    <property type="project" value="UniProtKB-KW"/>
</dbReference>
<dbReference type="PANTHER" id="PTHR11361:SF35">
    <property type="entry name" value="DNA MISMATCH REPAIR PROTEIN MSH2"/>
    <property type="match status" value="1"/>
</dbReference>
<accession>A0ABD3N6Z6</accession>
<dbReference type="FunFam" id="3.40.50.300:FF:002852">
    <property type="entry name" value="Mismatch repair protein"/>
    <property type="match status" value="1"/>
</dbReference>
<keyword evidence="4" id="KW-0227">DNA damage</keyword>
<dbReference type="InterPro" id="IPR027417">
    <property type="entry name" value="P-loop_NTPase"/>
</dbReference>
<dbReference type="GO" id="GO:0005634">
    <property type="term" value="C:nucleus"/>
    <property type="evidence" value="ECO:0007669"/>
    <property type="project" value="UniProtKB-SubCell"/>
</dbReference>
<dbReference type="PANTHER" id="PTHR11361">
    <property type="entry name" value="DNA MISMATCH REPAIR PROTEIN MUTS FAMILY MEMBER"/>
    <property type="match status" value="1"/>
</dbReference>
<evidence type="ECO:0000256" key="8">
    <source>
        <dbReference type="ARBA" id="ARBA00023242"/>
    </source>
</evidence>
<dbReference type="PIRSF" id="PIRSF005813">
    <property type="entry name" value="MSH2"/>
    <property type="match status" value="1"/>
</dbReference>
<dbReference type="Pfam" id="PF05192">
    <property type="entry name" value="MutS_III"/>
    <property type="match status" value="1"/>
</dbReference>
<dbReference type="GO" id="GO:0006281">
    <property type="term" value="P:DNA repair"/>
    <property type="evidence" value="ECO:0007669"/>
    <property type="project" value="UniProtKB-KW"/>
</dbReference>
<dbReference type="PROSITE" id="PS00486">
    <property type="entry name" value="DNA_MISMATCH_REPAIR_2"/>
    <property type="match status" value="1"/>
</dbReference>
<feature type="domain" description="DNA mismatch repair proteins mutS family" evidence="10">
    <location>
        <begin position="743"/>
        <end position="759"/>
    </location>
</feature>
<dbReference type="InterPro" id="IPR036187">
    <property type="entry name" value="DNA_mismatch_repair_MutS_sf"/>
</dbReference>
<comment type="caution">
    <text evidence="11">The sequence shown here is derived from an EMBL/GenBank/DDBJ whole genome shotgun (WGS) entry which is preliminary data.</text>
</comment>
<dbReference type="AlphaFoldDB" id="A0ABD3N6Z6"/>
<evidence type="ECO:0000259" key="10">
    <source>
        <dbReference type="PROSITE" id="PS00486"/>
    </source>
</evidence>
<protein>
    <recommendedName>
        <fullName evidence="10">DNA mismatch repair proteins mutS family domain-containing protein</fullName>
    </recommendedName>
</protein>
<evidence type="ECO:0000256" key="4">
    <source>
        <dbReference type="ARBA" id="ARBA00022763"/>
    </source>
</evidence>
<evidence type="ECO:0000256" key="9">
    <source>
        <dbReference type="SAM" id="Coils"/>
    </source>
</evidence>
<evidence type="ECO:0000256" key="5">
    <source>
        <dbReference type="ARBA" id="ARBA00022840"/>
    </source>
</evidence>
<evidence type="ECO:0000313" key="11">
    <source>
        <dbReference type="EMBL" id="KAL3770801.1"/>
    </source>
</evidence>
<proteinExistence type="inferred from homology"/>
<evidence type="ECO:0000256" key="3">
    <source>
        <dbReference type="ARBA" id="ARBA00022741"/>
    </source>
</evidence>
<dbReference type="Proteomes" id="UP001530293">
    <property type="component" value="Unassembled WGS sequence"/>
</dbReference>